<dbReference type="Proteomes" id="UP001194746">
    <property type="component" value="Unassembled WGS sequence"/>
</dbReference>
<dbReference type="PROSITE" id="PS51186">
    <property type="entry name" value="GNAT"/>
    <property type="match status" value="1"/>
</dbReference>
<feature type="region of interest" description="Disordered" evidence="12">
    <location>
        <begin position="1"/>
        <end position="43"/>
    </location>
</feature>
<feature type="compositionally biased region" description="Polar residues" evidence="12">
    <location>
        <begin position="31"/>
        <end position="40"/>
    </location>
</feature>
<reference evidence="14" key="2">
    <citation type="submission" date="2020-02" db="EMBL/GenBank/DDBJ databases">
        <authorList>
            <person name="Gilchrist C.L.M."/>
            <person name="Chooi Y.-H."/>
        </authorList>
    </citation>
    <scope>NUCLEOTIDE SEQUENCE</scope>
    <source>
        <strain evidence="14">MST-FP2251</strain>
    </source>
</reference>
<comment type="subcellular location">
    <subcellularLocation>
        <location evidence="2">Cytoplasm</location>
    </subcellularLocation>
    <subcellularLocation>
        <location evidence="1">Nucleus</location>
    </subcellularLocation>
</comment>
<comment type="catalytic activity">
    <reaction evidence="11">
        <text>N-terminal L-seryl-[histone H4] + acetyl-CoA = N-terminal N(alpha)-acetyl-L-seryl-[histone H4] + CoA + H(+)</text>
        <dbReference type="Rhea" id="RHEA:50596"/>
        <dbReference type="Rhea" id="RHEA-COMP:12740"/>
        <dbReference type="Rhea" id="RHEA-COMP:12743"/>
        <dbReference type="ChEBI" id="CHEBI:15378"/>
        <dbReference type="ChEBI" id="CHEBI:57287"/>
        <dbReference type="ChEBI" id="CHEBI:57288"/>
        <dbReference type="ChEBI" id="CHEBI:64738"/>
        <dbReference type="ChEBI" id="CHEBI:83690"/>
        <dbReference type="EC" id="2.3.1.257"/>
    </reaction>
</comment>
<keyword evidence="8" id="KW-0539">Nucleus</keyword>
<keyword evidence="7" id="KW-0808">Transferase</keyword>
<name>A0AAD4CN23_ASPNN</name>
<comment type="similarity">
    <text evidence="3">Belongs to the acetyltransferase family. NAA40 subfamily.</text>
</comment>
<protein>
    <recommendedName>
        <fullName evidence="5">N-alpha-acetyltransferase 40</fullName>
        <ecNumber evidence="4">2.3.1.257</ecNumber>
    </recommendedName>
</protein>
<feature type="domain" description="N-acetyltransferase" evidence="13">
    <location>
        <begin position="126"/>
        <end position="269"/>
    </location>
</feature>
<evidence type="ECO:0000256" key="8">
    <source>
        <dbReference type="ARBA" id="ARBA00023242"/>
    </source>
</evidence>
<dbReference type="GO" id="GO:1990189">
    <property type="term" value="F:protein N-terminal-serine acetyltransferase activity"/>
    <property type="evidence" value="ECO:0007669"/>
    <property type="project" value="UniProtKB-EC"/>
</dbReference>
<evidence type="ECO:0000256" key="4">
    <source>
        <dbReference type="ARBA" id="ARBA00012950"/>
    </source>
</evidence>
<organism evidence="14 15">
    <name type="scientific">Aspergillus nanangensis</name>
    <dbReference type="NCBI Taxonomy" id="2582783"/>
    <lineage>
        <taxon>Eukaryota</taxon>
        <taxon>Fungi</taxon>
        <taxon>Dikarya</taxon>
        <taxon>Ascomycota</taxon>
        <taxon>Pezizomycotina</taxon>
        <taxon>Eurotiomycetes</taxon>
        <taxon>Eurotiomycetidae</taxon>
        <taxon>Eurotiales</taxon>
        <taxon>Aspergillaceae</taxon>
        <taxon>Aspergillus</taxon>
        <taxon>Aspergillus subgen. Circumdati</taxon>
    </lineage>
</organism>
<evidence type="ECO:0000256" key="9">
    <source>
        <dbReference type="ARBA" id="ARBA00023315"/>
    </source>
</evidence>
<dbReference type="GO" id="GO:0005634">
    <property type="term" value="C:nucleus"/>
    <property type="evidence" value="ECO:0007669"/>
    <property type="project" value="UniProtKB-SubCell"/>
</dbReference>
<evidence type="ECO:0000313" key="14">
    <source>
        <dbReference type="EMBL" id="KAF9888768.1"/>
    </source>
</evidence>
<reference evidence="14" key="1">
    <citation type="journal article" date="2019" name="Beilstein J. Org. Chem.">
        <title>Nanangenines: drimane sesquiterpenoids as the dominant metabolite cohort of a novel Australian fungus, Aspergillus nanangensis.</title>
        <authorList>
            <person name="Lacey H.J."/>
            <person name="Gilchrist C.L.M."/>
            <person name="Crombie A."/>
            <person name="Kalaitzis J.A."/>
            <person name="Vuong D."/>
            <person name="Rutledge P.J."/>
            <person name="Turner P."/>
            <person name="Pitt J.I."/>
            <person name="Lacey E."/>
            <person name="Chooi Y.H."/>
            <person name="Piggott A.M."/>
        </authorList>
    </citation>
    <scope>NUCLEOTIDE SEQUENCE</scope>
    <source>
        <strain evidence="14">MST-FP2251</strain>
    </source>
</reference>
<comment type="catalytic activity">
    <reaction evidence="10">
        <text>N-terminal L-seryl-[histone H2A] + acetyl-CoA = N-terminal N(alpha)-acetyl-L-seryl-[histone H2A] + CoA + H(+)</text>
        <dbReference type="Rhea" id="RHEA:50600"/>
        <dbReference type="Rhea" id="RHEA-COMP:12742"/>
        <dbReference type="Rhea" id="RHEA-COMP:12744"/>
        <dbReference type="ChEBI" id="CHEBI:15378"/>
        <dbReference type="ChEBI" id="CHEBI:57287"/>
        <dbReference type="ChEBI" id="CHEBI:57288"/>
        <dbReference type="ChEBI" id="CHEBI:64738"/>
        <dbReference type="ChEBI" id="CHEBI:83690"/>
        <dbReference type="EC" id="2.3.1.257"/>
    </reaction>
</comment>
<evidence type="ECO:0000256" key="11">
    <source>
        <dbReference type="ARBA" id="ARBA00049524"/>
    </source>
</evidence>
<keyword evidence="6" id="KW-0963">Cytoplasm</keyword>
<evidence type="ECO:0000256" key="7">
    <source>
        <dbReference type="ARBA" id="ARBA00022679"/>
    </source>
</evidence>
<dbReference type="InterPro" id="IPR000182">
    <property type="entry name" value="GNAT_dom"/>
</dbReference>
<dbReference type="Gene3D" id="3.40.630.30">
    <property type="match status" value="1"/>
</dbReference>
<dbReference type="GO" id="GO:0010485">
    <property type="term" value="F:histone H4 acetyltransferase activity"/>
    <property type="evidence" value="ECO:0007669"/>
    <property type="project" value="InterPro"/>
</dbReference>
<evidence type="ECO:0000256" key="6">
    <source>
        <dbReference type="ARBA" id="ARBA00022490"/>
    </source>
</evidence>
<dbReference type="EMBL" id="VCAU01000043">
    <property type="protein sequence ID" value="KAF9888768.1"/>
    <property type="molecule type" value="Genomic_DNA"/>
</dbReference>
<keyword evidence="15" id="KW-1185">Reference proteome</keyword>
<sequence>MHGSVKDGRVTKTKLASSTQRKSSRARTKQIPASNSNNNKPLPLVERVNKLPCSEFIALYIPPHARTVIPTISTTESPGEKQEPASSYKLDIYTAKTIPAADFEACFKLIEQTQSAAYASSGFGWSPAKKRKEMRLPDMKYIILRQVSGRYDATGEEEDGRTVGEFKGFLSFMVTYEDGKEVVYCYEIHLVPSAQGRGLGGLLMTKFADLGKRVGVEKAMLTVFKSNAKAGRLYSKLGYVVDEYSPRPRTLRNGTVVDVDYWIMSRGLRDE</sequence>
<gene>
    <name evidence="14" type="ORF">FE257_008344</name>
</gene>
<dbReference type="InterPro" id="IPR016181">
    <property type="entry name" value="Acyl_CoA_acyltransferase"/>
</dbReference>
<evidence type="ECO:0000313" key="15">
    <source>
        <dbReference type="Proteomes" id="UP001194746"/>
    </source>
</evidence>
<feature type="compositionally biased region" description="Basic and acidic residues" evidence="12">
    <location>
        <begin position="1"/>
        <end position="10"/>
    </location>
</feature>
<evidence type="ECO:0000256" key="3">
    <source>
        <dbReference type="ARBA" id="ARBA00008870"/>
    </source>
</evidence>
<keyword evidence="9" id="KW-0012">Acyltransferase</keyword>
<dbReference type="EC" id="2.3.1.257" evidence="4"/>
<comment type="caution">
    <text evidence="14">The sequence shown here is derived from an EMBL/GenBank/DDBJ whole genome shotgun (WGS) entry which is preliminary data.</text>
</comment>
<dbReference type="CDD" id="cd04301">
    <property type="entry name" value="NAT_SF"/>
    <property type="match status" value="1"/>
</dbReference>
<dbReference type="Pfam" id="PF00583">
    <property type="entry name" value="Acetyltransf_1"/>
    <property type="match status" value="1"/>
</dbReference>
<dbReference type="SUPFAM" id="SSF55729">
    <property type="entry name" value="Acyl-CoA N-acyltransferases (Nat)"/>
    <property type="match status" value="1"/>
</dbReference>
<dbReference type="AlphaFoldDB" id="A0AAD4CN23"/>
<evidence type="ECO:0000256" key="2">
    <source>
        <dbReference type="ARBA" id="ARBA00004496"/>
    </source>
</evidence>
<evidence type="ECO:0000256" key="10">
    <source>
        <dbReference type="ARBA" id="ARBA00047821"/>
    </source>
</evidence>
<accession>A0AAD4CN23</accession>
<evidence type="ECO:0000256" key="12">
    <source>
        <dbReference type="SAM" id="MobiDB-lite"/>
    </source>
</evidence>
<dbReference type="PANTHER" id="PTHR20531:SF1">
    <property type="entry name" value="N-ALPHA-ACETYLTRANSFERASE 40"/>
    <property type="match status" value="1"/>
</dbReference>
<dbReference type="GO" id="GO:0043998">
    <property type="term" value="F:histone H2A acetyltransferase activity"/>
    <property type="evidence" value="ECO:0007669"/>
    <property type="project" value="InterPro"/>
</dbReference>
<evidence type="ECO:0000256" key="1">
    <source>
        <dbReference type="ARBA" id="ARBA00004123"/>
    </source>
</evidence>
<dbReference type="GO" id="GO:0005737">
    <property type="term" value="C:cytoplasm"/>
    <property type="evidence" value="ECO:0007669"/>
    <property type="project" value="UniProtKB-SubCell"/>
</dbReference>
<dbReference type="InterPro" id="IPR039949">
    <property type="entry name" value="NAA40"/>
</dbReference>
<dbReference type="PANTHER" id="PTHR20531">
    <property type="entry name" value="N-ALPHA-ACETYLTRANSFERASE 40"/>
    <property type="match status" value="1"/>
</dbReference>
<evidence type="ECO:0000259" key="13">
    <source>
        <dbReference type="PROSITE" id="PS51186"/>
    </source>
</evidence>
<proteinExistence type="inferred from homology"/>
<evidence type="ECO:0000256" key="5">
    <source>
        <dbReference type="ARBA" id="ARBA00015043"/>
    </source>
</evidence>